<sequence length="260" mass="27980">MAKKVPSVDFSDSYISIILGFLVVLVGGILLYNFFTKTKPTVPAKNITLNAQVSATSSPKISPSVTPTKIPTKISTPTLTGKPTRVPTRSPSLTLIPTRVPTKIPTRVPSKAPTPTLKPLPTLIPTATPTQKGTASLKLPSKYRVAANDTLWSIAEKFYSSGYNWVDIAKENKIDNPNLLAVGKELTIPNTKVIVPGTIKGELLPTAVSTSKTYTVKRGDTLWGIAVQVYADGFAWPKIAQANRLANPQLIHAGNRFVIP</sequence>
<dbReference type="AlphaFoldDB" id="A0A1F5ZJ75"/>
<keyword evidence="2" id="KW-1133">Transmembrane helix</keyword>
<dbReference type="EMBL" id="MFJL01000044">
    <property type="protein sequence ID" value="OGG12536.1"/>
    <property type="molecule type" value="Genomic_DNA"/>
</dbReference>
<dbReference type="InterPro" id="IPR036779">
    <property type="entry name" value="LysM_dom_sf"/>
</dbReference>
<gene>
    <name evidence="4" type="ORF">A3D77_04300</name>
</gene>
<dbReference type="Pfam" id="PF01476">
    <property type="entry name" value="LysM"/>
    <property type="match status" value="2"/>
</dbReference>
<evidence type="ECO:0000313" key="4">
    <source>
        <dbReference type="EMBL" id="OGG12536.1"/>
    </source>
</evidence>
<feature type="compositionally biased region" description="Low complexity" evidence="1">
    <location>
        <begin position="66"/>
        <end position="80"/>
    </location>
</feature>
<accession>A0A1F5ZJ75</accession>
<dbReference type="InterPro" id="IPR052196">
    <property type="entry name" value="Bact_Kbp"/>
</dbReference>
<name>A0A1F5ZJ75_9BACT</name>
<feature type="domain" description="LysM" evidence="3">
    <location>
        <begin position="212"/>
        <end position="259"/>
    </location>
</feature>
<dbReference type="Proteomes" id="UP000176923">
    <property type="component" value="Unassembled WGS sequence"/>
</dbReference>
<organism evidence="4 5">
    <name type="scientific">Candidatus Gottesmanbacteria bacterium RIFCSPHIGHO2_02_FULL_39_11</name>
    <dbReference type="NCBI Taxonomy" id="1798382"/>
    <lineage>
        <taxon>Bacteria</taxon>
        <taxon>Candidatus Gottesmaniibacteriota</taxon>
    </lineage>
</organism>
<dbReference type="STRING" id="1798382.A3D77_04300"/>
<dbReference type="Gene3D" id="3.10.350.10">
    <property type="entry name" value="LysM domain"/>
    <property type="match status" value="2"/>
</dbReference>
<evidence type="ECO:0000256" key="2">
    <source>
        <dbReference type="SAM" id="Phobius"/>
    </source>
</evidence>
<evidence type="ECO:0000256" key="1">
    <source>
        <dbReference type="SAM" id="MobiDB-lite"/>
    </source>
</evidence>
<dbReference type="PANTHER" id="PTHR34700:SF4">
    <property type="entry name" value="PHAGE-LIKE ELEMENT PBSX PROTEIN XKDP"/>
    <property type="match status" value="1"/>
</dbReference>
<feature type="domain" description="LysM" evidence="3">
    <location>
        <begin position="141"/>
        <end position="188"/>
    </location>
</feature>
<comment type="caution">
    <text evidence="4">The sequence shown here is derived from an EMBL/GenBank/DDBJ whole genome shotgun (WGS) entry which is preliminary data.</text>
</comment>
<reference evidence="4 5" key="1">
    <citation type="journal article" date="2016" name="Nat. Commun.">
        <title>Thousands of microbial genomes shed light on interconnected biogeochemical processes in an aquifer system.</title>
        <authorList>
            <person name="Anantharaman K."/>
            <person name="Brown C.T."/>
            <person name="Hug L.A."/>
            <person name="Sharon I."/>
            <person name="Castelle C.J."/>
            <person name="Probst A.J."/>
            <person name="Thomas B.C."/>
            <person name="Singh A."/>
            <person name="Wilkins M.J."/>
            <person name="Karaoz U."/>
            <person name="Brodie E.L."/>
            <person name="Williams K.H."/>
            <person name="Hubbard S.S."/>
            <person name="Banfield J.F."/>
        </authorList>
    </citation>
    <scope>NUCLEOTIDE SEQUENCE [LARGE SCALE GENOMIC DNA]</scope>
</reference>
<dbReference type="SMART" id="SM00257">
    <property type="entry name" value="LysM"/>
    <property type="match status" value="2"/>
</dbReference>
<dbReference type="CDD" id="cd00118">
    <property type="entry name" value="LysM"/>
    <property type="match status" value="2"/>
</dbReference>
<keyword evidence="2" id="KW-0472">Membrane</keyword>
<protein>
    <recommendedName>
        <fullName evidence="3">LysM domain-containing protein</fullName>
    </recommendedName>
</protein>
<feature type="compositionally biased region" description="Low complexity" evidence="1">
    <location>
        <begin position="111"/>
        <end position="130"/>
    </location>
</feature>
<proteinExistence type="predicted"/>
<evidence type="ECO:0000313" key="5">
    <source>
        <dbReference type="Proteomes" id="UP000176923"/>
    </source>
</evidence>
<feature type="transmembrane region" description="Helical" evidence="2">
    <location>
        <begin position="14"/>
        <end position="35"/>
    </location>
</feature>
<dbReference type="PANTHER" id="PTHR34700">
    <property type="entry name" value="POTASSIUM BINDING PROTEIN KBP"/>
    <property type="match status" value="1"/>
</dbReference>
<dbReference type="PROSITE" id="PS51782">
    <property type="entry name" value="LYSM"/>
    <property type="match status" value="2"/>
</dbReference>
<keyword evidence="2" id="KW-0812">Transmembrane</keyword>
<dbReference type="SUPFAM" id="SSF54106">
    <property type="entry name" value="LysM domain"/>
    <property type="match status" value="2"/>
</dbReference>
<dbReference type="InterPro" id="IPR018392">
    <property type="entry name" value="LysM"/>
</dbReference>
<evidence type="ECO:0000259" key="3">
    <source>
        <dbReference type="PROSITE" id="PS51782"/>
    </source>
</evidence>
<feature type="region of interest" description="Disordered" evidence="1">
    <location>
        <begin position="58"/>
        <end position="135"/>
    </location>
</feature>